<dbReference type="InterPro" id="IPR011066">
    <property type="entry name" value="MscS_channel_C_sf"/>
</dbReference>
<protein>
    <recommendedName>
        <fullName evidence="7">Small-conductance mechanosensitive channel</fullName>
    </recommendedName>
</protein>
<feature type="transmembrane region" description="Helical" evidence="7">
    <location>
        <begin position="86"/>
        <end position="105"/>
    </location>
</feature>
<evidence type="ECO:0000256" key="1">
    <source>
        <dbReference type="ARBA" id="ARBA00004651"/>
    </source>
</evidence>
<evidence type="ECO:0000313" key="9">
    <source>
        <dbReference type="EMBL" id="KLU23038.1"/>
    </source>
</evidence>
<feature type="transmembrane region" description="Helical" evidence="7">
    <location>
        <begin position="13"/>
        <end position="38"/>
    </location>
</feature>
<proteinExistence type="inferred from homology"/>
<evidence type="ECO:0000256" key="6">
    <source>
        <dbReference type="ARBA" id="ARBA00023136"/>
    </source>
</evidence>
<dbReference type="Gene3D" id="1.10.287.1260">
    <property type="match status" value="1"/>
</dbReference>
<keyword evidence="4 7" id="KW-0812">Transmembrane</keyword>
<feature type="transmembrane region" description="Helical" evidence="7">
    <location>
        <begin position="59"/>
        <end position="80"/>
    </location>
</feature>
<name>A0A0J1FTA5_9BURK</name>
<keyword evidence="7" id="KW-0997">Cell inner membrane</keyword>
<dbReference type="Gene3D" id="3.30.70.100">
    <property type="match status" value="1"/>
</dbReference>
<feature type="domain" description="Mechanosensitive ion channel MscS" evidence="8">
    <location>
        <begin position="108"/>
        <end position="174"/>
    </location>
</feature>
<keyword evidence="7" id="KW-0406">Ion transport</keyword>
<dbReference type="Pfam" id="PF05552">
    <property type="entry name" value="MS_channel_1st_1"/>
    <property type="match status" value="1"/>
</dbReference>
<dbReference type="PATRIC" id="fig|908627.4.peg.6189"/>
<comment type="subunit">
    <text evidence="7">Homoheptamer.</text>
</comment>
<dbReference type="InterPro" id="IPR045275">
    <property type="entry name" value="MscS_archaea/bacteria_type"/>
</dbReference>
<dbReference type="InterPro" id="IPR023408">
    <property type="entry name" value="MscS_beta-dom_sf"/>
</dbReference>
<evidence type="ECO:0000259" key="8">
    <source>
        <dbReference type="Pfam" id="PF00924"/>
    </source>
</evidence>
<dbReference type="InterPro" id="IPR010920">
    <property type="entry name" value="LSM_dom_sf"/>
</dbReference>
<keyword evidence="7" id="KW-0407">Ion channel</keyword>
<accession>A0A0J1FTA5</accession>
<keyword evidence="3" id="KW-1003">Cell membrane</keyword>
<dbReference type="Pfam" id="PF00924">
    <property type="entry name" value="MS_channel_2nd"/>
    <property type="match status" value="1"/>
</dbReference>
<dbReference type="OrthoDB" id="9809206at2"/>
<dbReference type="GO" id="GO:0005886">
    <property type="term" value="C:plasma membrane"/>
    <property type="evidence" value="ECO:0007669"/>
    <property type="project" value="UniProtKB-SubCell"/>
</dbReference>
<dbReference type="SUPFAM" id="SSF82689">
    <property type="entry name" value="Mechanosensitive channel protein MscS (YggB), C-terminal domain"/>
    <property type="match status" value="1"/>
</dbReference>
<evidence type="ECO:0000256" key="4">
    <source>
        <dbReference type="ARBA" id="ARBA00022692"/>
    </source>
</evidence>
<evidence type="ECO:0000256" key="2">
    <source>
        <dbReference type="ARBA" id="ARBA00008017"/>
    </source>
</evidence>
<evidence type="ECO:0000256" key="7">
    <source>
        <dbReference type="RuleBase" id="RU369025"/>
    </source>
</evidence>
<dbReference type="PANTHER" id="PTHR30221:SF8">
    <property type="entry name" value="SMALL-CONDUCTANCE MECHANOSENSITIVE CHANNEL"/>
    <property type="match status" value="1"/>
</dbReference>
<dbReference type="Proteomes" id="UP000035963">
    <property type="component" value="Unassembled WGS sequence"/>
</dbReference>
<dbReference type="InterPro" id="IPR006685">
    <property type="entry name" value="MscS_channel_2nd"/>
</dbReference>
<dbReference type="PANTHER" id="PTHR30221">
    <property type="entry name" value="SMALL-CONDUCTANCE MECHANOSENSITIVE CHANNEL"/>
    <property type="match status" value="1"/>
</dbReference>
<dbReference type="SUPFAM" id="SSF82861">
    <property type="entry name" value="Mechanosensitive channel protein MscS (YggB), transmembrane region"/>
    <property type="match status" value="1"/>
</dbReference>
<gene>
    <name evidence="9" type="ORF">EOS_27665</name>
</gene>
<organism evidence="9 10">
    <name type="scientific">Caballeronia mineralivorans PML1(12)</name>
    <dbReference type="NCBI Taxonomy" id="908627"/>
    <lineage>
        <taxon>Bacteria</taxon>
        <taxon>Pseudomonadati</taxon>
        <taxon>Pseudomonadota</taxon>
        <taxon>Betaproteobacteria</taxon>
        <taxon>Burkholderiales</taxon>
        <taxon>Burkholderiaceae</taxon>
        <taxon>Caballeronia</taxon>
    </lineage>
</organism>
<dbReference type="RefSeq" id="WP_047895374.1">
    <property type="nucleotide sequence ID" value="NZ_AEJF01000165.1"/>
</dbReference>
<comment type="caution">
    <text evidence="9">The sequence shown here is derived from an EMBL/GenBank/DDBJ whole genome shotgun (WGS) entry which is preliminary data.</text>
</comment>
<dbReference type="EMBL" id="AEJF01000165">
    <property type="protein sequence ID" value="KLU23038.1"/>
    <property type="molecule type" value="Genomic_DNA"/>
</dbReference>
<dbReference type="GO" id="GO:0008381">
    <property type="term" value="F:mechanosensitive monoatomic ion channel activity"/>
    <property type="evidence" value="ECO:0007669"/>
    <property type="project" value="InterPro"/>
</dbReference>
<comment type="subcellular location">
    <subcellularLocation>
        <location evidence="7">Cell inner membrane</location>
        <topology evidence="7">Multi-pass membrane protein</topology>
    </subcellularLocation>
    <subcellularLocation>
        <location evidence="1">Cell membrane</location>
        <topology evidence="1">Multi-pass membrane protein</topology>
    </subcellularLocation>
</comment>
<dbReference type="AlphaFoldDB" id="A0A0J1FTA5"/>
<keyword evidence="5 7" id="KW-1133">Transmembrane helix</keyword>
<dbReference type="InterPro" id="IPR011014">
    <property type="entry name" value="MscS_channel_TM-2"/>
</dbReference>
<keyword evidence="6 7" id="KW-0472">Membrane</keyword>
<evidence type="ECO:0000256" key="3">
    <source>
        <dbReference type="ARBA" id="ARBA00022475"/>
    </source>
</evidence>
<keyword evidence="10" id="KW-1185">Reference proteome</keyword>
<comment type="function">
    <text evidence="7">Mechanosensitive channel that participates in the regulation of osmotic pressure changes within the cell, opening in response to stretch forces in the membrane lipid bilayer, without the need for other proteins. Contributes to normal resistance to hypoosmotic shock. Forms an ion channel of 1.0 nanosiemens conductance with a slight preference for anions.</text>
</comment>
<reference evidence="9 10" key="1">
    <citation type="journal article" date="2015" name="Genome Announc.">
        <title>Draft Genome Sequence of Burkholderia sp. Strain PML1(12), an Ectomycorrhizosphere-Inhabiting Bacterium with Effective Mineral-Weathering Ability.</title>
        <authorList>
            <person name="Uroz S."/>
            <person name="Oger P."/>
        </authorList>
    </citation>
    <scope>NUCLEOTIDE SEQUENCE [LARGE SCALE GENOMIC DNA]</scope>
    <source>
        <strain evidence="10">PML1(12)</strain>
    </source>
</reference>
<dbReference type="SUPFAM" id="SSF50182">
    <property type="entry name" value="Sm-like ribonucleoproteins"/>
    <property type="match status" value="1"/>
</dbReference>
<evidence type="ECO:0000313" key="10">
    <source>
        <dbReference type="Proteomes" id="UP000035963"/>
    </source>
</evidence>
<dbReference type="InterPro" id="IPR008910">
    <property type="entry name" value="MSC_TM_helix"/>
</dbReference>
<dbReference type="Gene3D" id="2.30.30.60">
    <property type="match status" value="1"/>
</dbReference>
<comment type="similarity">
    <text evidence="2 7">Belongs to the MscS (TC 1.A.23) family.</text>
</comment>
<sequence length="279" mass="29959">MDPLDKLRPVYDFLLTAGVTYGFNVLMAALILLVGWWVSNRAANAVKRALGRTNADATFTPVMASLVQWAIRVVAIVAALGKFGVAAASILTVLGAAGLAIGLALQGTLQNIAAGLMLLLLRPFKVGDYIEGIGTTAGTVNEIGLFTTRLTKSDGVIMFVPNSTIWANPVTNFTANDRRRVVLNVIIPEDQNIEESLASLHRIVKTDPRIINDDKTKPWIAVSEYTDTGVKLNVGVWTSRADYPNVQADLLRQIKPGIKPEIKPHGPETAAVLDVAGHA</sequence>
<keyword evidence="7" id="KW-0813">Transport</keyword>
<evidence type="ECO:0000256" key="5">
    <source>
        <dbReference type="ARBA" id="ARBA00022989"/>
    </source>
</evidence>
<comment type="caution">
    <text evidence="7">Lacks conserved residue(s) required for the propagation of feature annotation.</text>
</comment>